<dbReference type="Pfam" id="PF18312">
    <property type="entry name" value="ScsC_N"/>
    <property type="match status" value="1"/>
</dbReference>
<evidence type="ECO:0000256" key="5">
    <source>
        <dbReference type="SAM" id="SignalP"/>
    </source>
</evidence>
<dbReference type="PROSITE" id="PS51352">
    <property type="entry name" value="THIOREDOXIN_2"/>
    <property type="match status" value="1"/>
</dbReference>
<evidence type="ECO:0000313" key="8">
    <source>
        <dbReference type="Proteomes" id="UP000237682"/>
    </source>
</evidence>
<dbReference type="Gene3D" id="3.40.30.10">
    <property type="entry name" value="Glutaredoxin"/>
    <property type="match status" value="1"/>
</dbReference>
<evidence type="ECO:0000256" key="2">
    <source>
        <dbReference type="ARBA" id="ARBA00023002"/>
    </source>
</evidence>
<feature type="signal peptide" evidence="5">
    <location>
        <begin position="1"/>
        <end position="25"/>
    </location>
</feature>
<proteinExistence type="predicted"/>
<protein>
    <submittedName>
        <fullName evidence="7">Disulfide bond formation protein DsbA</fullName>
    </submittedName>
</protein>
<comment type="caution">
    <text evidence="7">The sequence shown here is derived from an EMBL/GenBank/DDBJ whole genome shotgun (WGS) entry which is preliminary data.</text>
</comment>
<dbReference type="PROSITE" id="PS00194">
    <property type="entry name" value="THIOREDOXIN_1"/>
    <property type="match status" value="1"/>
</dbReference>
<dbReference type="AlphaFoldDB" id="A0A2S9Q6Z5"/>
<dbReference type="GO" id="GO:0015036">
    <property type="term" value="F:disulfide oxidoreductase activity"/>
    <property type="evidence" value="ECO:0007669"/>
    <property type="project" value="UniProtKB-ARBA"/>
</dbReference>
<feature type="domain" description="Thioredoxin" evidence="6">
    <location>
        <begin position="17"/>
        <end position="247"/>
    </location>
</feature>
<evidence type="ECO:0000256" key="1">
    <source>
        <dbReference type="ARBA" id="ARBA00022729"/>
    </source>
</evidence>
<dbReference type="InterPro" id="IPR001853">
    <property type="entry name" value="DSBA-like_thioredoxin_dom"/>
</dbReference>
<dbReference type="CDD" id="cd03023">
    <property type="entry name" value="DsbA_Com1_like"/>
    <property type="match status" value="1"/>
</dbReference>
<dbReference type="RefSeq" id="WP_105864691.1">
    <property type="nucleotide sequence ID" value="NZ_PUEJ01000010.1"/>
</dbReference>
<keyword evidence="2" id="KW-0560">Oxidoreductase</keyword>
<reference evidence="7 8" key="1">
    <citation type="submission" date="2018-02" db="EMBL/GenBank/DDBJ databases">
        <title>Whole genome sequencing of endophytic bacterium.</title>
        <authorList>
            <person name="Eedara R."/>
            <person name="Podile A.R."/>
        </authorList>
    </citation>
    <scope>NUCLEOTIDE SEQUENCE [LARGE SCALE GENOMIC DNA]</scope>
    <source>
        <strain evidence="7 8">RP1T</strain>
    </source>
</reference>
<evidence type="ECO:0000256" key="3">
    <source>
        <dbReference type="ARBA" id="ARBA00023157"/>
    </source>
</evidence>
<keyword evidence="3" id="KW-1015">Disulfide bond</keyword>
<dbReference type="Proteomes" id="UP000237682">
    <property type="component" value="Unassembled WGS sequence"/>
</dbReference>
<dbReference type="InterPro" id="IPR041205">
    <property type="entry name" value="ScsC_N"/>
</dbReference>
<keyword evidence="1 5" id="KW-0732">Signal</keyword>
<evidence type="ECO:0000313" key="7">
    <source>
        <dbReference type="EMBL" id="PRH85109.1"/>
    </source>
</evidence>
<name>A0A2S9Q6Z5_9HYPH</name>
<dbReference type="OrthoDB" id="9780147at2"/>
<dbReference type="PANTHER" id="PTHR13887">
    <property type="entry name" value="GLUTATHIONE S-TRANSFERASE KAPPA"/>
    <property type="match status" value="1"/>
</dbReference>
<evidence type="ECO:0000256" key="4">
    <source>
        <dbReference type="ARBA" id="ARBA00023284"/>
    </source>
</evidence>
<dbReference type="InterPro" id="IPR036249">
    <property type="entry name" value="Thioredoxin-like_sf"/>
</dbReference>
<organism evidence="7 8">
    <name type="scientific">Labrys okinawensis</name>
    <dbReference type="NCBI Taxonomy" id="346911"/>
    <lineage>
        <taxon>Bacteria</taxon>
        <taxon>Pseudomonadati</taxon>
        <taxon>Pseudomonadota</taxon>
        <taxon>Alphaproteobacteria</taxon>
        <taxon>Hyphomicrobiales</taxon>
        <taxon>Xanthobacteraceae</taxon>
        <taxon>Labrys</taxon>
    </lineage>
</organism>
<dbReference type="SUPFAM" id="SSF52833">
    <property type="entry name" value="Thioredoxin-like"/>
    <property type="match status" value="1"/>
</dbReference>
<dbReference type="InterPro" id="IPR017937">
    <property type="entry name" value="Thioredoxin_CS"/>
</dbReference>
<dbReference type="InterPro" id="IPR013766">
    <property type="entry name" value="Thioredoxin_domain"/>
</dbReference>
<evidence type="ECO:0000259" key="6">
    <source>
        <dbReference type="PROSITE" id="PS51352"/>
    </source>
</evidence>
<accession>A0A2S9Q6Z5</accession>
<gene>
    <name evidence="7" type="ORF">C5L14_24555</name>
</gene>
<dbReference type="EMBL" id="PUEJ01000010">
    <property type="protein sequence ID" value="PRH85109.1"/>
    <property type="molecule type" value="Genomic_DNA"/>
</dbReference>
<keyword evidence="8" id="KW-1185">Reference proteome</keyword>
<sequence length="254" mass="26895">MSLKRLMAGVALGTGLLAPGQPALAAEPLDKPAVEAIVKNYLMEHPEVIVDAINAMQAKQEAATAERQKKLLSDSMDTILNGPQNAVLGNPQGDITLVEFFDYNCGYCKRGLADMVKLLETDKKLKVVLRDYPILSEGSKEAAVVALAVKKQLQGDKFLAFHQVLLGTRGAVGKDRALQVAQDSGVDMAKLQADMKDPALLKGLASTMQLGEALGINGTPSYVLGSEITPGAVGYDALKSKIDSLRKCGQTACG</sequence>
<dbReference type="PANTHER" id="PTHR13887:SF14">
    <property type="entry name" value="DISULFIDE BOND FORMATION PROTEIN D"/>
    <property type="match status" value="1"/>
</dbReference>
<keyword evidence="4" id="KW-0676">Redox-active center</keyword>
<feature type="chain" id="PRO_5015674111" evidence="5">
    <location>
        <begin position="26"/>
        <end position="254"/>
    </location>
</feature>
<dbReference type="Pfam" id="PF01323">
    <property type="entry name" value="DSBA"/>
    <property type="match status" value="1"/>
</dbReference>